<gene>
    <name evidence="1" type="ORF">PsorP6_016342</name>
</gene>
<name>A0ACC0VL40_9STRA</name>
<comment type="caution">
    <text evidence="1">The sequence shown here is derived from an EMBL/GenBank/DDBJ whole genome shotgun (WGS) entry which is preliminary data.</text>
</comment>
<evidence type="ECO:0000313" key="2">
    <source>
        <dbReference type="Proteomes" id="UP001163321"/>
    </source>
</evidence>
<evidence type="ECO:0000313" key="1">
    <source>
        <dbReference type="EMBL" id="KAI9907223.1"/>
    </source>
</evidence>
<organism evidence="1 2">
    <name type="scientific">Peronosclerospora sorghi</name>
    <dbReference type="NCBI Taxonomy" id="230839"/>
    <lineage>
        <taxon>Eukaryota</taxon>
        <taxon>Sar</taxon>
        <taxon>Stramenopiles</taxon>
        <taxon>Oomycota</taxon>
        <taxon>Peronosporomycetes</taxon>
        <taxon>Peronosporales</taxon>
        <taxon>Peronosporaceae</taxon>
        <taxon>Peronosclerospora</taxon>
    </lineage>
</organism>
<sequence length="163" mass="18337">MFGGQYVPRKIDRSRSIQGASIGILPPPPSENSIVPWSNDITMTGDDVEDNDDSEEPDPKRLRLTDGYDIALAVMEVPRTYNEAMASPQAYKWKEAIHDLLVGCADDATDDDIKAQLSEHFKLKDLGHARFVLGIEIQYDRPKAKLHICQSQLILRLIEKFGQ</sequence>
<dbReference type="EMBL" id="CM047587">
    <property type="protein sequence ID" value="KAI9907223.1"/>
    <property type="molecule type" value="Genomic_DNA"/>
</dbReference>
<accession>A0ACC0VL40</accession>
<keyword evidence="2" id="KW-1185">Reference proteome</keyword>
<protein>
    <submittedName>
        <fullName evidence="1">Uncharacterized protein</fullName>
    </submittedName>
</protein>
<proteinExistence type="predicted"/>
<reference evidence="1 2" key="1">
    <citation type="journal article" date="2022" name="bioRxiv">
        <title>The genome of the oomycete Peronosclerospora sorghi, a cosmopolitan pathogen of maize and sorghum, is inflated with dispersed pseudogenes.</title>
        <authorList>
            <person name="Fletcher K."/>
            <person name="Martin F."/>
            <person name="Isakeit T."/>
            <person name="Cavanaugh K."/>
            <person name="Magill C."/>
            <person name="Michelmore R."/>
        </authorList>
    </citation>
    <scope>NUCLEOTIDE SEQUENCE [LARGE SCALE GENOMIC DNA]</scope>
    <source>
        <strain evidence="1">P6</strain>
    </source>
</reference>
<dbReference type="Proteomes" id="UP001163321">
    <property type="component" value="Chromosome 8"/>
</dbReference>